<feature type="region of interest" description="Disordered" evidence="1">
    <location>
        <begin position="86"/>
        <end position="123"/>
    </location>
</feature>
<comment type="caution">
    <text evidence="2">The sequence shown here is derived from an EMBL/GenBank/DDBJ whole genome shotgun (WGS) entry which is preliminary data.</text>
</comment>
<protein>
    <submittedName>
        <fullName evidence="2">Uncharacterized protein</fullName>
    </submittedName>
</protein>
<name>A0ABD5S539_9EURY</name>
<feature type="non-terminal residue" evidence="2">
    <location>
        <position position="1"/>
    </location>
</feature>
<organism evidence="2 3">
    <name type="scientific">Halobium palmae</name>
    <dbReference type="NCBI Taxonomy" id="1776492"/>
    <lineage>
        <taxon>Archaea</taxon>
        <taxon>Methanobacteriati</taxon>
        <taxon>Methanobacteriota</taxon>
        <taxon>Stenosarchaea group</taxon>
        <taxon>Halobacteria</taxon>
        <taxon>Halobacteriales</taxon>
        <taxon>Haloferacaceae</taxon>
        <taxon>Halobium</taxon>
    </lineage>
</organism>
<sequence length="123" mass="12644">ADVARLVHAADGRSLRVLPIPMVLARIGLTLGGVVPGFPMGPDQYRSLRFDNTVADNDVAAFGVDPADLRSFPAYLGVEDVENVESVDSGIDPIRSSGSGGSEGSGEPDGTDASSSSETATPR</sequence>
<reference evidence="2 3" key="1">
    <citation type="journal article" date="2019" name="Int. J. Syst. Evol. Microbiol.">
        <title>The Global Catalogue of Microorganisms (GCM) 10K type strain sequencing project: providing services to taxonomists for standard genome sequencing and annotation.</title>
        <authorList>
            <consortium name="The Broad Institute Genomics Platform"/>
            <consortium name="The Broad Institute Genome Sequencing Center for Infectious Disease"/>
            <person name="Wu L."/>
            <person name="Ma J."/>
        </authorList>
    </citation>
    <scope>NUCLEOTIDE SEQUENCE [LARGE SCALE GENOMIC DNA]</scope>
    <source>
        <strain evidence="2 3">NBRC 111368</strain>
    </source>
</reference>
<dbReference type="EMBL" id="JBHSWU010000916">
    <property type="protein sequence ID" value="MFC6726142.1"/>
    <property type="molecule type" value="Genomic_DNA"/>
</dbReference>
<proteinExistence type="predicted"/>
<evidence type="ECO:0000313" key="2">
    <source>
        <dbReference type="EMBL" id="MFC6726142.1"/>
    </source>
</evidence>
<evidence type="ECO:0000313" key="3">
    <source>
        <dbReference type="Proteomes" id="UP001596328"/>
    </source>
</evidence>
<gene>
    <name evidence="2" type="ORF">ACFQE1_17590</name>
</gene>
<dbReference type="Proteomes" id="UP001596328">
    <property type="component" value="Unassembled WGS sequence"/>
</dbReference>
<accession>A0ABD5S539</accession>
<keyword evidence="3" id="KW-1185">Reference proteome</keyword>
<evidence type="ECO:0000256" key="1">
    <source>
        <dbReference type="SAM" id="MobiDB-lite"/>
    </source>
</evidence>
<feature type="compositionally biased region" description="Polar residues" evidence="1">
    <location>
        <begin position="112"/>
        <end position="123"/>
    </location>
</feature>
<dbReference type="AlphaFoldDB" id="A0ABD5S539"/>